<protein>
    <submittedName>
        <fullName evidence="3">Uncharacterized protein LOC105056521</fullName>
    </submittedName>
</protein>
<gene>
    <name evidence="3" type="primary">LOC105056521</name>
</gene>
<evidence type="ECO:0000313" key="2">
    <source>
        <dbReference type="Proteomes" id="UP000504607"/>
    </source>
</evidence>
<reference evidence="3" key="1">
    <citation type="submission" date="2025-08" db="UniProtKB">
        <authorList>
            <consortium name="RefSeq"/>
        </authorList>
    </citation>
    <scope>IDENTIFICATION</scope>
</reference>
<dbReference type="OrthoDB" id="10349042at2759"/>
<feature type="compositionally biased region" description="Polar residues" evidence="1">
    <location>
        <begin position="74"/>
        <end position="83"/>
    </location>
</feature>
<feature type="compositionally biased region" description="Basic and acidic residues" evidence="1">
    <location>
        <begin position="1"/>
        <end position="22"/>
    </location>
</feature>
<dbReference type="InParanoid" id="A0A6I9S3B8"/>
<proteinExistence type="predicted"/>
<evidence type="ECO:0000313" key="3">
    <source>
        <dbReference type="RefSeq" id="XP_010937041.1"/>
    </source>
</evidence>
<organism evidence="2 3">
    <name type="scientific">Elaeis guineensis var. tenera</name>
    <name type="common">Oil palm</name>
    <dbReference type="NCBI Taxonomy" id="51953"/>
    <lineage>
        <taxon>Eukaryota</taxon>
        <taxon>Viridiplantae</taxon>
        <taxon>Streptophyta</taxon>
        <taxon>Embryophyta</taxon>
        <taxon>Tracheophyta</taxon>
        <taxon>Spermatophyta</taxon>
        <taxon>Magnoliopsida</taxon>
        <taxon>Liliopsida</taxon>
        <taxon>Arecaceae</taxon>
        <taxon>Arecoideae</taxon>
        <taxon>Cocoseae</taxon>
        <taxon>Elaeidinae</taxon>
        <taxon>Elaeis</taxon>
    </lineage>
</organism>
<sequence length="124" mass="13538">MNCLQSREKEEKKRSQMAREMEETSSAMMSFLHRCCLLQWIIRACAGCLRFFSHDSKDPSEQEDEMTAIGDRSIVQTVDSSSPEKPPTSRGSGGSVNSALMASRAPEKPRPSEGGGGHINSASS</sequence>
<evidence type="ECO:0000256" key="1">
    <source>
        <dbReference type="SAM" id="MobiDB-lite"/>
    </source>
</evidence>
<feature type="region of interest" description="Disordered" evidence="1">
    <location>
        <begin position="1"/>
        <end position="24"/>
    </location>
</feature>
<dbReference type="AlphaFoldDB" id="A0A6I9S3B8"/>
<feature type="region of interest" description="Disordered" evidence="1">
    <location>
        <begin position="55"/>
        <end position="124"/>
    </location>
</feature>
<dbReference type="RefSeq" id="XP_010937041.1">
    <property type="nucleotide sequence ID" value="XM_010938739.2"/>
</dbReference>
<dbReference type="Proteomes" id="UP000504607">
    <property type="component" value="Chromosome 13"/>
</dbReference>
<accession>A0A6I9S3B8</accession>
<keyword evidence="2" id="KW-1185">Reference proteome</keyword>
<name>A0A6I9S3B8_ELAGV</name>